<name>A0A1D7UXK9_9LEPT</name>
<dbReference type="AlphaFoldDB" id="A0A1D7UXK9"/>
<dbReference type="Proteomes" id="UP000094197">
    <property type="component" value="Chromosome 1"/>
</dbReference>
<dbReference type="EMBL" id="CP015217">
    <property type="protein sequence ID" value="AOP34316.1"/>
    <property type="molecule type" value="Genomic_DNA"/>
</dbReference>
<protein>
    <recommendedName>
        <fullName evidence="3">Exo-alpha-sialidase</fullName>
    </recommendedName>
</protein>
<dbReference type="NCBIfam" id="NF047818">
    <property type="entry name" value="LIC11996_lipo"/>
    <property type="match status" value="1"/>
</dbReference>
<organism evidence="1 2">
    <name type="scientific">Leptospira tipperaryensis</name>
    <dbReference type="NCBI Taxonomy" id="2564040"/>
    <lineage>
        <taxon>Bacteria</taxon>
        <taxon>Pseudomonadati</taxon>
        <taxon>Spirochaetota</taxon>
        <taxon>Spirochaetia</taxon>
        <taxon>Leptospirales</taxon>
        <taxon>Leptospiraceae</taxon>
        <taxon>Leptospira</taxon>
    </lineage>
</organism>
<accession>A0A1D7UXK9</accession>
<gene>
    <name evidence="1" type="ORF">A0128_10930</name>
</gene>
<evidence type="ECO:0008006" key="3">
    <source>
        <dbReference type="Google" id="ProtNLM"/>
    </source>
</evidence>
<evidence type="ECO:0000313" key="2">
    <source>
        <dbReference type="Proteomes" id="UP000094197"/>
    </source>
</evidence>
<proteinExistence type="predicted"/>
<dbReference type="SUPFAM" id="SSF110296">
    <property type="entry name" value="Oligoxyloglucan reducing end-specific cellobiohydrolase"/>
    <property type="match status" value="1"/>
</dbReference>
<dbReference type="RefSeq" id="WP_069607542.1">
    <property type="nucleotide sequence ID" value="NZ_CP015217.1"/>
</dbReference>
<reference evidence="1 2" key="1">
    <citation type="submission" date="2016-04" db="EMBL/GenBank/DDBJ databases">
        <title>Complete genome seqeunce of Leptospira alstonii serovar Room22.</title>
        <authorList>
            <person name="Nally J.E."/>
            <person name="Bayles D.O."/>
            <person name="Hurley D."/>
            <person name="Fanning S."/>
            <person name="McMahon B.J."/>
            <person name="Arent Z."/>
        </authorList>
    </citation>
    <scope>NUCLEOTIDE SEQUENCE [LARGE SCALE GENOMIC DNA]</scope>
    <source>
        <strain evidence="1 2">GWTS #1</strain>
    </source>
</reference>
<sequence>MKRFLLILLILIQSQCYKFEENALDPNGILGIVRSLLGVNLFGYTNFMQSKYHAFKKANLDTYISYSRRTFDGTDDPRNRVDLIIAKESATDIIPTNVPMVGDQYANMIGFGYIPSNTSNKYFILFEVLNPTTPPDYYYWVGSVLPIAGNRLTFIKFSPVIAGEKIVGMGSYNVGAAEKIVFCEQPISASTTTCYNMDSDFTNRVTIAAPINTLCSLVVNNGSVGNCLDTITGSSYSFNSTNGTIATFGVSPVTLVSNYKAAPYNTFLGNSNFYIEQDLTISHYTEHTNNSVRITSTVGDLTSFGSLVSPGNSNQQVISTSGIADTDVVFLVRGNNGSYLSLVATSNLGLYKHFLFKTMDFGVNWVQVDQSTFPLPSPDYDTDPTPSFTASLGHFVTMAGGEKLHLFSNKEGDAMRRYVSADNGTTWTLQETISPSAE</sequence>
<evidence type="ECO:0000313" key="1">
    <source>
        <dbReference type="EMBL" id="AOP34316.1"/>
    </source>
</evidence>
<keyword evidence="2" id="KW-1185">Reference proteome</keyword>
<dbReference type="KEGG" id="laj:A0128_10930"/>
<dbReference type="OrthoDB" id="337279at2"/>